<name>A0AAV0KTH9_9ROSI</name>
<accession>A0AAV0KTH9</accession>
<protein>
    <submittedName>
        <fullName evidence="1">Uncharacterized protein</fullName>
    </submittedName>
</protein>
<keyword evidence="2" id="KW-1185">Reference proteome</keyword>
<proteinExistence type="predicted"/>
<gene>
    <name evidence="1" type="ORF">LITE_LOCUS20426</name>
</gene>
<evidence type="ECO:0000313" key="2">
    <source>
        <dbReference type="Proteomes" id="UP001154282"/>
    </source>
</evidence>
<dbReference type="AlphaFoldDB" id="A0AAV0KTH9"/>
<evidence type="ECO:0000313" key="1">
    <source>
        <dbReference type="EMBL" id="CAI0425495.1"/>
    </source>
</evidence>
<comment type="caution">
    <text evidence="1">The sequence shown here is derived from an EMBL/GenBank/DDBJ whole genome shotgun (WGS) entry which is preliminary data.</text>
</comment>
<sequence length="145" mass="17225">MIDWRENRSRWPKRWRTVMRKRAEDRGIFFVVGVISGELNREEDSLFLVWVVFGEEEDSKERGERGEGWQIKKGKVKELIVLANKRKRKRRLIVHFLSDLGERVQQWHFPFFSLSLLLCLLSETGESLLKLPLSALNFPFPPFPL</sequence>
<reference evidence="1" key="1">
    <citation type="submission" date="2022-08" db="EMBL/GenBank/DDBJ databases">
        <authorList>
            <person name="Gutierrez-Valencia J."/>
        </authorList>
    </citation>
    <scope>NUCLEOTIDE SEQUENCE</scope>
</reference>
<organism evidence="1 2">
    <name type="scientific">Linum tenue</name>
    <dbReference type="NCBI Taxonomy" id="586396"/>
    <lineage>
        <taxon>Eukaryota</taxon>
        <taxon>Viridiplantae</taxon>
        <taxon>Streptophyta</taxon>
        <taxon>Embryophyta</taxon>
        <taxon>Tracheophyta</taxon>
        <taxon>Spermatophyta</taxon>
        <taxon>Magnoliopsida</taxon>
        <taxon>eudicotyledons</taxon>
        <taxon>Gunneridae</taxon>
        <taxon>Pentapetalae</taxon>
        <taxon>rosids</taxon>
        <taxon>fabids</taxon>
        <taxon>Malpighiales</taxon>
        <taxon>Linaceae</taxon>
        <taxon>Linum</taxon>
    </lineage>
</organism>
<dbReference type="Proteomes" id="UP001154282">
    <property type="component" value="Unassembled WGS sequence"/>
</dbReference>
<dbReference type="EMBL" id="CAMGYJ010000005">
    <property type="protein sequence ID" value="CAI0425495.1"/>
    <property type="molecule type" value="Genomic_DNA"/>
</dbReference>